<dbReference type="EMBL" id="CP121106">
    <property type="protein sequence ID" value="WFL76294.1"/>
    <property type="molecule type" value="Genomic_DNA"/>
</dbReference>
<accession>A0ABY8FW87</accession>
<keyword evidence="2" id="KW-1185">Reference proteome</keyword>
<sequence length="223" mass="24995">MIFKNNPGNLKPELEQQGYVLLKDVLTDDFKAYLREFFDTAMREAALEADDWKITGKKRQFVFDFRSEDDADEFRQGMAELTGIPIPDFTISERHLKVYDDHANSYPAPHKDRSASHYSIGLPVHLPEGSTVCVFPDLDPGPNLEHRAKFLEDDNPEAIKALYDGPEARMLQESFGDVIVFLGSALYHERVKGAGTAVLYIKANGEGDDPLGENIYGRATVAV</sequence>
<dbReference type="Proteomes" id="UP001215827">
    <property type="component" value="Chromosome"/>
</dbReference>
<name>A0ABY8FW87_9SPHN</name>
<evidence type="ECO:0000313" key="1">
    <source>
        <dbReference type="EMBL" id="WFL76294.1"/>
    </source>
</evidence>
<protein>
    <recommendedName>
        <fullName evidence="3">Phytanoyl-CoA dioxygenase</fullName>
    </recommendedName>
</protein>
<dbReference type="RefSeq" id="WP_278015060.1">
    <property type="nucleotide sequence ID" value="NZ_CP121106.1"/>
</dbReference>
<gene>
    <name evidence="1" type="ORF">P7228_09815</name>
</gene>
<proteinExistence type="predicted"/>
<evidence type="ECO:0008006" key="3">
    <source>
        <dbReference type="Google" id="ProtNLM"/>
    </source>
</evidence>
<organism evidence="1 2">
    <name type="scientific">Altererythrobacter arenosus</name>
    <dbReference type="NCBI Taxonomy" id="3032592"/>
    <lineage>
        <taxon>Bacteria</taxon>
        <taxon>Pseudomonadati</taxon>
        <taxon>Pseudomonadota</taxon>
        <taxon>Alphaproteobacteria</taxon>
        <taxon>Sphingomonadales</taxon>
        <taxon>Erythrobacteraceae</taxon>
        <taxon>Altererythrobacter</taxon>
    </lineage>
</organism>
<evidence type="ECO:0000313" key="2">
    <source>
        <dbReference type="Proteomes" id="UP001215827"/>
    </source>
</evidence>
<reference evidence="1 2" key="1">
    <citation type="submission" date="2023-03" db="EMBL/GenBank/DDBJ databases">
        <title>Altererythrobacter sp. CAU 1644 isolated from sand.</title>
        <authorList>
            <person name="Kim W."/>
        </authorList>
    </citation>
    <scope>NUCLEOTIDE SEQUENCE [LARGE SCALE GENOMIC DNA]</scope>
    <source>
        <strain evidence="1 2">CAU 1644</strain>
    </source>
</reference>